<proteinExistence type="inferred from homology"/>
<dbReference type="InterPro" id="IPR043502">
    <property type="entry name" value="DNA/RNA_pol_sf"/>
</dbReference>
<evidence type="ECO:0000313" key="4">
    <source>
        <dbReference type="Proteomes" id="UP000035929"/>
    </source>
</evidence>
<protein>
    <recommendedName>
        <fullName evidence="5">Retron-type reverse transcriptase</fullName>
    </recommendedName>
</protein>
<evidence type="ECO:0000256" key="1">
    <source>
        <dbReference type="ARBA" id="ARBA00034120"/>
    </source>
</evidence>
<evidence type="ECO:0008006" key="5">
    <source>
        <dbReference type="Google" id="ProtNLM"/>
    </source>
</evidence>
<dbReference type="SUPFAM" id="SSF56672">
    <property type="entry name" value="DNA/RNA polymerases"/>
    <property type="match status" value="1"/>
</dbReference>
<dbReference type="Proteomes" id="UP000035929">
    <property type="component" value="Unassembled WGS sequence"/>
</dbReference>
<dbReference type="RefSeq" id="WP_048466004.1">
    <property type="nucleotide sequence ID" value="NZ_LABX01000181.1"/>
</dbReference>
<feature type="compositionally biased region" description="Basic residues" evidence="2">
    <location>
        <begin position="177"/>
        <end position="187"/>
    </location>
</feature>
<comment type="caution">
    <text evidence="3">The sequence shown here is derived from an EMBL/GenBank/DDBJ whole genome shotgun (WGS) entry which is preliminary data.</text>
</comment>
<gene>
    <name evidence="3" type="ORF">VP06_22475</name>
</gene>
<dbReference type="PANTHER" id="PTHR34047">
    <property type="entry name" value="NUCLEAR INTRON MATURASE 1, MITOCHONDRIAL-RELATED"/>
    <property type="match status" value="1"/>
</dbReference>
<dbReference type="PANTHER" id="PTHR34047:SF8">
    <property type="entry name" value="PROTEIN YKFC"/>
    <property type="match status" value="1"/>
</dbReference>
<sequence>MGPHDLVDRLEAEARITVDDDARDLKTNLQDLCARVHTGRDRLDPVRRVFIPKADGGRRPLGVPALEDKIVQGRHAEVLSAADEADCLGGSNGFRPGRNPHQALPSLHTAIMSKRLRHWLMVAGSRAGSAVMALLEAPSSASSRMRAPVPKRCAVLRRPGHCSRASRSAGLSVTAGRGRRRGACQGR</sequence>
<name>A0A0J6S981_9HYPH</name>
<organism evidence="3 4">
    <name type="scientific">Methylobacterium aquaticum</name>
    <dbReference type="NCBI Taxonomy" id="270351"/>
    <lineage>
        <taxon>Bacteria</taxon>
        <taxon>Pseudomonadati</taxon>
        <taxon>Pseudomonadota</taxon>
        <taxon>Alphaproteobacteria</taxon>
        <taxon>Hyphomicrobiales</taxon>
        <taxon>Methylobacteriaceae</taxon>
        <taxon>Methylobacterium</taxon>
    </lineage>
</organism>
<dbReference type="EMBL" id="LABX01000181">
    <property type="protein sequence ID" value="KMO30207.1"/>
    <property type="molecule type" value="Genomic_DNA"/>
</dbReference>
<evidence type="ECO:0000256" key="2">
    <source>
        <dbReference type="SAM" id="MobiDB-lite"/>
    </source>
</evidence>
<dbReference type="InterPro" id="IPR051083">
    <property type="entry name" value="GrpII_Intron_Splice-Mob/Def"/>
</dbReference>
<accession>A0A0J6S981</accession>
<reference evidence="3 4" key="1">
    <citation type="submission" date="2015-03" db="EMBL/GenBank/DDBJ databases">
        <title>Genome sequencing of Methylobacterium aquaticum DSM16371 type strain.</title>
        <authorList>
            <person name="Chaudhry V."/>
            <person name="Patil P.B."/>
        </authorList>
    </citation>
    <scope>NUCLEOTIDE SEQUENCE [LARGE SCALE GENOMIC DNA]</scope>
    <source>
        <strain evidence="3 4">DSM 16371</strain>
    </source>
</reference>
<dbReference type="PATRIC" id="fig|270351.6.peg.2367"/>
<dbReference type="AlphaFoldDB" id="A0A0J6S981"/>
<feature type="region of interest" description="Disordered" evidence="2">
    <location>
        <begin position="166"/>
        <end position="187"/>
    </location>
</feature>
<evidence type="ECO:0000313" key="3">
    <source>
        <dbReference type="EMBL" id="KMO30207.1"/>
    </source>
</evidence>
<comment type="similarity">
    <text evidence="1">Belongs to the bacterial reverse transcriptase family.</text>
</comment>